<evidence type="ECO:0000256" key="10">
    <source>
        <dbReference type="ARBA" id="ARBA00023212"/>
    </source>
</evidence>
<accession>A0AAN9Z402</accession>
<dbReference type="GO" id="GO:0003779">
    <property type="term" value="F:actin binding"/>
    <property type="evidence" value="ECO:0007669"/>
    <property type="project" value="UniProtKB-KW"/>
</dbReference>
<keyword evidence="9 12" id="KW-0009">Actin-binding</keyword>
<dbReference type="Gene3D" id="1.10.510.10">
    <property type="entry name" value="Transferase(Phosphotransferase) domain 1"/>
    <property type="match status" value="1"/>
</dbReference>
<dbReference type="GO" id="GO:0030832">
    <property type="term" value="P:regulation of actin filament length"/>
    <property type="evidence" value="ECO:0007669"/>
    <property type="project" value="TreeGrafter"/>
</dbReference>
<dbReference type="PROSITE" id="PS50011">
    <property type="entry name" value="PROTEIN_KINASE_DOM"/>
    <property type="match status" value="1"/>
</dbReference>
<evidence type="ECO:0000313" key="17">
    <source>
        <dbReference type="EMBL" id="KAK7794184.1"/>
    </source>
</evidence>
<dbReference type="InterPro" id="IPR017441">
    <property type="entry name" value="Protein_kinase_ATP_BS"/>
</dbReference>
<evidence type="ECO:0000256" key="14">
    <source>
        <dbReference type="SAM" id="MobiDB-lite"/>
    </source>
</evidence>
<feature type="domain" description="Protein kinase" evidence="15">
    <location>
        <begin position="22"/>
        <end position="289"/>
    </location>
</feature>
<dbReference type="PANTHER" id="PTHR46256">
    <property type="entry name" value="AGAP011099-PA"/>
    <property type="match status" value="1"/>
</dbReference>
<feature type="region of interest" description="Disordered" evidence="14">
    <location>
        <begin position="564"/>
        <end position="584"/>
    </location>
</feature>
<keyword evidence="8 12" id="KW-0505">Motor protein</keyword>
<evidence type="ECO:0000256" key="2">
    <source>
        <dbReference type="ARBA" id="ARBA00004316"/>
    </source>
</evidence>
<dbReference type="PANTHER" id="PTHR46256:SF2">
    <property type="entry name" value="NEITHER INACTIVATION NOR AFTERPOTENTIAL PROTEIN C"/>
    <property type="match status" value="1"/>
</dbReference>
<dbReference type="Pfam" id="PF00063">
    <property type="entry name" value="Myosin_head"/>
    <property type="match status" value="1"/>
</dbReference>
<keyword evidence="5 12" id="KW-0547">Nucleotide-binding</keyword>
<evidence type="ECO:0000256" key="3">
    <source>
        <dbReference type="ARBA" id="ARBA00022490"/>
    </source>
</evidence>
<dbReference type="Gene3D" id="3.40.850.10">
    <property type="entry name" value="Kinesin motor domain"/>
    <property type="match status" value="1"/>
</dbReference>
<dbReference type="GO" id="GO:0000146">
    <property type="term" value="F:microfilament motor activity"/>
    <property type="evidence" value="ECO:0007669"/>
    <property type="project" value="TreeGrafter"/>
</dbReference>
<organism evidence="17 18">
    <name type="scientific">Gryllus longicercus</name>
    <dbReference type="NCBI Taxonomy" id="2509291"/>
    <lineage>
        <taxon>Eukaryota</taxon>
        <taxon>Metazoa</taxon>
        <taxon>Ecdysozoa</taxon>
        <taxon>Arthropoda</taxon>
        <taxon>Hexapoda</taxon>
        <taxon>Insecta</taxon>
        <taxon>Pterygota</taxon>
        <taxon>Neoptera</taxon>
        <taxon>Polyneoptera</taxon>
        <taxon>Orthoptera</taxon>
        <taxon>Ensifera</taxon>
        <taxon>Gryllidea</taxon>
        <taxon>Grylloidea</taxon>
        <taxon>Gryllidae</taxon>
        <taxon>Gryllinae</taxon>
        <taxon>Gryllus</taxon>
    </lineage>
</organism>
<evidence type="ECO:0000256" key="5">
    <source>
        <dbReference type="ARBA" id="ARBA00022741"/>
    </source>
</evidence>
<feature type="binding site" evidence="12">
    <location>
        <begin position="434"/>
        <end position="441"/>
    </location>
    <ligand>
        <name>ATP</name>
        <dbReference type="ChEBI" id="CHEBI:30616"/>
    </ligand>
</feature>
<reference evidence="17 18" key="1">
    <citation type="submission" date="2024-03" db="EMBL/GenBank/DDBJ databases">
        <title>The genome assembly and annotation of the cricket Gryllus longicercus Weissman &amp; Gray.</title>
        <authorList>
            <person name="Szrajer S."/>
            <person name="Gray D."/>
            <person name="Ylla G."/>
        </authorList>
    </citation>
    <scope>NUCLEOTIDE SEQUENCE [LARGE SCALE GENOMIC DNA]</scope>
    <source>
        <strain evidence="17">DAG 2021-001</strain>
        <tissue evidence="17">Whole body minus gut</tissue>
    </source>
</reference>
<dbReference type="Pfam" id="PF00069">
    <property type="entry name" value="Pkinase"/>
    <property type="match status" value="1"/>
</dbReference>
<dbReference type="GO" id="GO:0004674">
    <property type="term" value="F:protein serine/threonine kinase activity"/>
    <property type="evidence" value="ECO:0007669"/>
    <property type="project" value="TreeGrafter"/>
</dbReference>
<dbReference type="InterPro" id="IPR052409">
    <property type="entry name" value="Myosin-III_kinase_activity"/>
</dbReference>
<dbReference type="Gene3D" id="1.20.58.530">
    <property type="match status" value="1"/>
</dbReference>
<proteinExistence type="inferred from homology"/>
<dbReference type="InterPro" id="IPR008271">
    <property type="entry name" value="Ser/Thr_kinase_AS"/>
</dbReference>
<comment type="similarity">
    <text evidence="12">Belongs to the TRAFAC class myosin-kinesin ATPase superfamily. Myosin family.</text>
</comment>
<dbReference type="PROSITE" id="PS50096">
    <property type="entry name" value="IQ"/>
    <property type="match status" value="1"/>
</dbReference>
<name>A0AAN9Z402_9ORTH</name>
<dbReference type="Gene3D" id="1.10.10.820">
    <property type="match status" value="1"/>
</dbReference>
<dbReference type="InterPro" id="IPR001609">
    <property type="entry name" value="Myosin_head_motor_dom-like"/>
</dbReference>
<feature type="binding site" evidence="13">
    <location>
        <position position="52"/>
    </location>
    <ligand>
        <name>ATP</name>
        <dbReference type="ChEBI" id="CHEBI:30616"/>
    </ligand>
</feature>
<protein>
    <recommendedName>
        <fullName evidence="19">Neither inactivation nor afterpotential C</fullName>
    </recommendedName>
</protein>
<feature type="region of interest" description="Disordered" evidence="14">
    <location>
        <begin position="1118"/>
        <end position="1269"/>
    </location>
</feature>
<evidence type="ECO:0000256" key="12">
    <source>
        <dbReference type="PROSITE-ProRule" id="PRU00782"/>
    </source>
</evidence>
<evidence type="ECO:0000256" key="4">
    <source>
        <dbReference type="ARBA" id="ARBA00022737"/>
    </source>
</evidence>
<keyword evidence="3" id="KW-0963">Cytoplasm</keyword>
<dbReference type="SMART" id="SM00242">
    <property type="entry name" value="MYSc"/>
    <property type="match status" value="1"/>
</dbReference>
<dbReference type="Gene3D" id="1.20.120.720">
    <property type="entry name" value="Myosin VI head, motor domain, U50 subdomain"/>
    <property type="match status" value="1"/>
</dbReference>
<dbReference type="InterPro" id="IPR000719">
    <property type="entry name" value="Prot_kinase_dom"/>
</dbReference>
<evidence type="ECO:0000259" key="15">
    <source>
        <dbReference type="PROSITE" id="PS50011"/>
    </source>
</evidence>
<sequence>MAADELPETLRIEALPDPGERFQLGERLGSGVYSEVFQATDAAQGGRRVAIKVIALTLNVAADVREEYAVLRRLCSHPNLPDLHGAFLKRGATRRESDQLWFVMELCEGGPITDLVSSLHRQGRRMSEEHIAYVLKEAAKGLWHLHENHVVHRDVKGSNILLTKDGEVKLVDFGLARELASTMGKSGTTLGSPCWMAPEVVAARDSDGYDNRADVWALGIVAIELADGKPPFYDMHPTRALFQIVRNPPPALFRPANWTQMFNDFIAECLTKNPEHRPYMVEILEHPFLTELQQNDYTLQQELRVLSASAVSAGAARRRPAEVAVRGALLQASHTAPPEPLRVEDLAALEPLVDDAMLEELLERFRRGEPYTFAGDVLLALGPCGRDDDCTPRYHAKYQFKSRSDNAPHPFAVADRALQDALHHEEAQHVVLAGEACSGKSAQLRRMLAHFAFLGKSAHNVGERVERCLAALTAFANAATPVHADSTRHLLQLQLTFTRTGKLSGAIFWISMLEKWRIYTDDCRQANFHVLYYLVDSLEEDGAMRKLGLEPGRSYRYLRRGGGAGGAGGAGNGGESVGGGGPRMAPRADNAAAFRRLEGELREALGLEAAALEALWAALAAVLLLGELHFEPDPGDRDAAALRNPDVAREVARLLAVDEKKLCWALLNYCVVADDRTAVRRRHSAAEASAARHVLASTLYARLLDWLVNVANWRLSFTRAVYGDQHVVNIVDMFGFECHRVNGLEQLFVNTMNEQLQYYYNQRIFAWELQEHREEGLPAPPLRYADNKATLDALLARPNGLLHLLDDPSLRDPAHLLGALRRAGHSPHLSVPSAGAVSGGALEFSVAHYTGTVTYRAAGLYDKNRDFLPPDLIEVLRHSSEPVVQQLFSGRLTKAGNLALTEDLPAGVVPMAKEGGAGAGAGGKAAGAGRRRWGAALVAGAGNDRVARKYNTASRGRFSQSRGLRTASGVFRAAGLEALRALAGGGVHPVRCLRASLAGAPRAAQPELLRQQLRALAVLDTARARRDGYPCRVPFAEFIRRYKFLAFEFDENVEETRDNCRLLLVRLKMEGWLMGNKKVFLTYYNEEYLSRLYETQVKKIVRVQTMLRAFLARRVVQKKTKEQLAGTPPATYKASPPANAASPAAAAAGASPASTPSAAGSPAATPAASASPADTPAASPQASPKASPKSSPAATPQGSPQGSPEASPKGSPQGSPTASPTASPAASPKASPKSSPAASPKGSPQGSPAASPKASQGNSPAASDEDEAE</sequence>
<dbReference type="InterPro" id="IPR027417">
    <property type="entry name" value="P-loop_NTPase"/>
</dbReference>
<keyword evidence="18" id="KW-1185">Reference proteome</keyword>
<dbReference type="PROSITE" id="PS51456">
    <property type="entry name" value="MYOSIN_MOTOR"/>
    <property type="match status" value="1"/>
</dbReference>
<dbReference type="PRINTS" id="PR00193">
    <property type="entry name" value="MYOSINHEAVY"/>
</dbReference>
<comment type="subcellular location">
    <subcellularLocation>
        <location evidence="2">Cell projection</location>
    </subcellularLocation>
    <subcellularLocation>
        <location evidence="1">Cytoplasm</location>
        <location evidence="1">Cytoskeleton</location>
    </subcellularLocation>
</comment>
<feature type="compositionally biased region" description="Low complexity" evidence="14">
    <location>
        <begin position="1134"/>
        <end position="1197"/>
    </location>
</feature>
<dbReference type="InterPro" id="IPR036961">
    <property type="entry name" value="Kinesin_motor_dom_sf"/>
</dbReference>
<keyword evidence="4" id="KW-0677">Repeat</keyword>
<feature type="domain" description="Myosin motor" evidence="16">
    <location>
        <begin position="341"/>
        <end position="1097"/>
    </location>
</feature>
<feature type="region of interest" description="Actin-binding" evidence="12">
    <location>
        <begin position="975"/>
        <end position="997"/>
    </location>
</feature>
<keyword evidence="7 12" id="KW-0518">Myosin</keyword>
<evidence type="ECO:0000259" key="16">
    <source>
        <dbReference type="PROSITE" id="PS51456"/>
    </source>
</evidence>
<dbReference type="Gene3D" id="1.20.5.4820">
    <property type="match status" value="1"/>
</dbReference>
<keyword evidence="10" id="KW-0206">Cytoskeleton</keyword>
<dbReference type="GO" id="GO:0042995">
    <property type="term" value="C:cell projection"/>
    <property type="evidence" value="ECO:0007669"/>
    <property type="project" value="UniProtKB-SubCell"/>
</dbReference>
<gene>
    <name evidence="17" type="ORF">R5R35_000479</name>
</gene>
<evidence type="ECO:0000256" key="9">
    <source>
        <dbReference type="ARBA" id="ARBA00023203"/>
    </source>
</evidence>
<feature type="compositionally biased region" description="Gly residues" evidence="14">
    <location>
        <begin position="564"/>
        <end position="582"/>
    </location>
</feature>
<dbReference type="Proteomes" id="UP001378592">
    <property type="component" value="Unassembled WGS sequence"/>
</dbReference>
<evidence type="ECO:0000256" key="6">
    <source>
        <dbReference type="ARBA" id="ARBA00022840"/>
    </source>
</evidence>
<dbReference type="PROSITE" id="PS00108">
    <property type="entry name" value="PROTEIN_KINASE_ST"/>
    <property type="match status" value="1"/>
</dbReference>
<dbReference type="PROSITE" id="PS00107">
    <property type="entry name" value="PROTEIN_KINASE_ATP"/>
    <property type="match status" value="1"/>
</dbReference>
<dbReference type="FunFam" id="1.10.510.10:FF:000421">
    <property type="entry name" value="Serine/threonine-protein kinase PAK 6"/>
    <property type="match status" value="1"/>
</dbReference>
<keyword evidence="11" id="KW-0966">Cell projection</keyword>
<feature type="compositionally biased region" description="Low complexity" evidence="14">
    <location>
        <begin position="1210"/>
        <end position="1255"/>
    </location>
</feature>
<dbReference type="SUPFAM" id="SSF52540">
    <property type="entry name" value="P-loop containing nucleoside triphosphate hydrolases"/>
    <property type="match status" value="1"/>
</dbReference>
<dbReference type="SUPFAM" id="SSF56112">
    <property type="entry name" value="Protein kinase-like (PK-like)"/>
    <property type="match status" value="1"/>
</dbReference>
<evidence type="ECO:0000256" key="13">
    <source>
        <dbReference type="PROSITE-ProRule" id="PRU10141"/>
    </source>
</evidence>
<dbReference type="InterPro" id="IPR011009">
    <property type="entry name" value="Kinase-like_dom_sf"/>
</dbReference>
<evidence type="ECO:0000256" key="11">
    <source>
        <dbReference type="ARBA" id="ARBA00023273"/>
    </source>
</evidence>
<evidence type="ECO:0008006" key="19">
    <source>
        <dbReference type="Google" id="ProtNLM"/>
    </source>
</evidence>
<evidence type="ECO:0000256" key="8">
    <source>
        <dbReference type="ARBA" id="ARBA00023175"/>
    </source>
</evidence>
<dbReference type="GO" id="GO:0005524">
    <property type="term" value="F:ATP binding"/>
    <property type="evidence" value="ECO:0007669"/>
    <property type="project" value="UniProtKB-UniRule"/>
</dbReference>
<evidence type="ECO:0000256" key="7">
    <source>
        <dbReference type="ARBA" id="ARBA00023123"/>
    </source>
</evidence>
<dbReference type="AlphaFoldDB" id="A0AAN9Z402"/>
<dbReference type="EMBL" id="JAZDUA010000343">
    <property type="protein sequence ID" value="KAK7794184.1"/>
    <property type="molecule type" value="Genomic_DNA"/>
</dbReference>
<evidence type="ECO:0000313" key="18">
    <source>
        <dbReference type="Proteomes" id="UP001378592"/>
    </source>
</evidence>
<dbReference type="GO" id="GO:0016459">
    <property type="term" value="C:myosin complex"/>
    <property type="evidence" value="ECO:0007669"/>
    <property type="project" value="UniProtKB-KW"/>
</dbReference>
<evidence type="ECO:0000256" key="1">
    <source>
        <dbReference type="ARBA" id="ARBA00004245"/>
    </source>
</evidence>
<keyword evidence="6 12" id="KW-0067">ATP-binding</keyword>
<dbReference type="SMART" id="SM00220">
    <property type="entry name" value="S_TKc"/>
    <property type="match status" value="1"/>
</dbReference>
<comment type="caution">
    <text evidence="17">The sequence shown here is derived from an EMBL/GenBank/DDBJ whole genome shotgun (WGS) entry which is preliminary data.</text>
</comment>